<dbReference type="InterPro" id="IPR021326">
    <property type="entry name" value="DUF2931"/>
</dbReference>
<dbReference type="PROSITE" id="PS51257">
    <property type="entry name" value="PROKAR_LIPOPROTEIN"/>
    <property type="match status" value="1"/>
</dbReference>
<organism evidence="1 2">
    <name type="scientific">Marinobacter halophilus</name>
    <dbReference type="NCBI Taxonomy" id="1323740"/>
    <lineage>
        <taxon>Bacteria</taxon>
        <taxon>Pseudomonadati</taxon>
        <taxon>Pseudomonadota</taxon>
        <taxon>Gammaproteobacteria</taxon>
        <taxon>Pseudomonadales</taxon>
        <taxon>Marinobacteraceae</taxon>
        <taxon>Marinobacter</taxon>
    </lineage>
</organism>
<evidence type="ECO:0008006" key="3">
    <source>
        <dbReference type="Google" id="ProtNLM"/>
    </source>
</evidence>
<dbReference type="OrthoDB" id="6819935at2"/>
<proteinExistence type="predicted"/>
<dbReference type="EMBL" id="PXNN01000009">
    <property type="protein sequence ID" value="PSF09120.1"/>
    <property type="molecule type" value="Genomic_DNA"/>
</dbReference>
<comment type="caution">
    <text evidence="1">The sequence shown here is derived from an EMBL/GenBank/DDBJ whole genome shotgun (WGS) entry which is preliminary data.</text>
</comment>
<keyword evidence="2" id="KW-1185">Reference proteome</keyword>
<protein>
    <recommendedName>
        <fullName evidence="3">DUF2931 domain-containing protein</fullName>
    </recommendedName>
</protein>
<accession>A0A2T1KGD6</accession>
<gene>
    <name evidence="1" type="ORF">C7H08_05875</name>
</gene>
<evidence type="ECO:0000313" key="2">
    <source>
        <dbReference type="Proteomes" id="UP000238385"/>
    </source>
</evidence>
<sequence length="199" mass="22432">MSVFRKLILIVVCLAFVGCSTLKQEDIPWYVGVAAPQHYDMWVLNMHLEKSGERSWRVPVGSVSCCWRGPFGPRGGGGEMDPFPNLIALHWFSLSEQKYYSAMIRVPQDLQKRMREPTNHSYQNGTSGFEPRSTLVLGLAPGGEVVMWMMSQRSNAVEVMRVPALEVPGDPEDFAVLTESYLEDHGDYLEEHGVPLEGW</sequence>
<dbReference type="Proteomes" id="UP000238385">
    <property type="component" value="Unassembled WGS sequence"/>
</dbReference>
<name>A0A2T1KGD6_9GAMM</name>
<dbReference type="RefSeq" id="WP_106670812.1">
    <property type="nucleotide sequence ID" value="NZ_BMFE01000005.1"/>
</dbReference>
<dbReference type="AlphaFoldDB" id="A0A2T1KGD6"/>
<evidence type="ECO:0000313" key="1">
    <source>
        <dbReference type="EMBL" id="PSF09120.1"/>
    </source>
</evidence>
<reference evidence="1 2" key="1">
    <citation type="submission" date="2018-03" db="EMBL/GenBank/DDBJ databases">
        <title>Marinobacter brunus sp. nov., a marine bacterium of Gamma-proteobacteria isolated from the surface seawater of the South China Sea.</title>
        <authorList>
            <person name="Cheng H."/>
            <person name="Wu Y.-H."/>
            <person name="Xamxidin M."/>
            <person name="Xu X.-W."/>
        </authorList>
    </citation>
    <scope>NUCLEOTIDE SEQUENCE [LARGE SCALE GENOMIC DNA]</scope>
    <source>
        <strain evidence="1 2">JCM 30472</strain>
    </source>
</reference>
<dbReference type="Pfam" id="PF11153">
    <property type="entry name" value="DUF2931"/>
    <property type="match status" value="1"/>
</dbReference>